<dbReference type="SMART" id="SM00382">
    <property type="entry name" value="AAA"/>
    <property type="match status" value="1"/>
</dbReference>
<keyword evidence="1" id="KW-0813">Transport</keyword>
<evidence type="ECO:0000256" key="6">
    <source>
        <dbReference type="ARBA" id="ARBA00022967"/>
    </source>
</evidence>
<dbReference type="EMBL" id="QTUA01000001">
    <property type="protein sequence ID" value="REF32075.1"/>
    <property type="molecule type" value="Genomic_DNA"/>
</dbReference>
<dbReference type="PROSITE" id="PS00211">
    <property type="entry name" value="ABC_TRANSPORTER_1"/>
    <property type="match status" value="1"/>
</dbReference>
<keyword evidence="4" id="KW-0547">Nucleotide-binding</keyword>
<dbReference type="SUPFAM" id="SSF50331">
    <property type="entry name" value="MOP-like"/>
    <property type="match status" value="1"/>
</dbReference>
<dbReference type="InterPro" id="IPR005116">
    <property type="entry name" value="Transp-assoc_OB_typ1"/>
</dbReference>
<evidence type="ECO:0000256" key="3">
    <source>
        <dbReference type="ARBA" id="ARBA00022505"/>
    </source>
</evidence>
<gene>
    <name evidence="11" type="ORF">DFJ65_3170</name>
</gene>
<dbReference type="InterPro" id="IPR003439">
    <property type="entry name" value="ABC_transporter-like_ATP-bd"/>
</dbReference>
<organism evidence="11 12">
    <name type="scientific">Calidifontibacter indicus</name>
    <dbReference type="NCBI Taxonomy" id="419650"/>
    <lineage>
        <taxon>Bacteria</taxon>
        <taxon>Bacillati</taxon>
        <taxon>Actinomycetota</taxon>
        <taxon>Actinomycetes</taxon>
        <taxon>Micrococcales</taxon>
        <taxon>Dermacoccaceae</taxon>
        <taxon>Calidifontibacter</taxon>
    </lineage>
</organism>
<dbReference type="GO" id="GO:0005524">
    <property type="term" value="F:ATP binding"/>
    <property type="evidence" value="ECO:0007669"/>
    <property type="project" value="UniProtKB-KW"/>
</dbReference>
<dbReference type="Gene3D" id="3.40.50.300">
    <property type="entry name" value="P-loop containing nucleotide triphosphate hydrolases"/>
    <property type="match status" value="1"/>
</dbReference>
<dbReference type="Pfam" id="PF03459">
    <property type="entry name" value="TOBE"/>
    <property type="match status" value="1"/>
</dbReference>
<sequence>MTGALSMRATLTARGLDVEIGLAPGEHVAVLGPNGAGKSTVLGLVSGLLRPDSGRAELDGRVLFDERHWVPPHARGVTLLAQDPLLFPHLSVRDNVAFGPRASGLGARAARDIAQEFLTEVDAAEFADRKPAQLSGGQAQRVAIARALAARPALMLLDEPMAALDVAAAPMLRRVLRRVLEGRSALIVTHDVLDAVLLADRVVVVEGGRIVEEGPTAEVVARPRTPFTAGLAGLNLIRGRVTTESVLEDDHGVEVTGTPTEPLTSGERGLAVFSPNSVAVHDDRPHGSPRNTFPVTITELEPRESLVRVRAVDRSGDTLLADVTASSVGELDLYPGKQVFFAVKATAVTVYPS</sequence>
<keyword evidence="12" id="KW-1185">Reference proteome</keyword>
<dbReference type="InterPro" id="IPR008995">
    <property type="entry name" value="Mo/tungstate-bd_C_term_dom"/>
</dbReference>
<dbReference type="PANTHER" id="PTHR43514:SF1">
    <property type="entry name" value="SULFATE_THIOSULFATE IMPORT ATP-BINDING PROTEIN CYSA"/>
    <property type="match status" value="1"/>
</dbReference>
<dbReference type="Proteomes" id="UP000256253">
    <property type="component" value="Unassembled WGS sequence"/>
</dbReference>
<feature type="domain" description="ABC transporter" evidence="9">
    <location>
        <begin position="7"/>
        <end position="232"/>
    </location>
</feature>
<keyword evidence="7" id="KW-0472">Membrane</keyword>
<reference evidence="11 12" key="1">
    <citation type="submission" date="2018-08" db="EMBL/GenBank/DDBJ databases">
        <title>Sequencing the genomes of 1000 actinobacteria strains.</title>
        <authorList>
            <person name="Klenk H.-P."/>
        </authorList>
    </citation>
    <scope>NUCLEOTIDE SEQUENCE [LARGE SCALE GENOMIC DNA]</scope>
    <source>
        <strain evidence="11 12">DSM 22967</strain>
    </source>
</reference>
<dbReference type="GO" id="GO:0015689">
    <property type="term" value="P:molybdate ion transport"/>
    <property type="evidence" value="ECO:0007669"/>
    <property type="project" value="InterPro"/>
</dbReference>
<evidence type="ECO:0000256" key="1">
    <source>
        <dbReference type="ARBA" id="ARBA00022448"/>
    </source>
</evidence>
<dbReference type="InterPro" id="IPR050334">
    <property type="entry name" value="Molybdenum_import_ModC"/>
</dbReference>
<evidence type="ECO:0000313" key="12">
    <source>
        <dbReference type="Proteomes" id="UP000256253"/>
    </source>
</evidence>
<dbReference type="InterPro" id="IPR027417">
    <property type="entry name" value="P-loop_NTPase"/>
</dbReference>
<evidence type="ECO:0000256" key="4">
    <source>
        <dbReference type="ARBA" id="ARBA00022741"/>
    </source>
</evidence>
<evidence type="ECO:0000259" key="9">
    <source>
        <dbReference type="PROSITE" id="PS50893"/>
    </source>
</evidence>
<keyword evidence="2" id="KW-1003">Cell membrane</keyword>
<proteinExistence type="predicted"/>
<dbReference type="Gene3D" id="2.40.50.100">
    <property type="match status" value="1"/>
</dbReference>
<evidence type="ECO:0000256" key="2">
    <source>
        <dbReference type="ARBA" id="ARBA00022475"/>
    </source>
</evidence>
<evidence type="ECO:0000259" key="10">
    <source>
        <dbReference type="PROSITE" id="PS51866"/>
    </source>
</evidence>
<name>A0A3D9UZN2_9MICO</name>
<dbReference type="PROSITE" id="PS51866">
    <property type="entry name" value="MOP"/>
    <property type="match status" value="1"/>
</dbReference>
<dbReference type="SUPFAM" id="SSF52540">
    <property type="entry name" value="P-loop containing nucleoside triphosphate hydrolases"/>
    <property type="match status" value="1"/>
</dbReference>
<evidence type="ECO:0000256" key="8">
    <source>
        <dbReference type="PROSITE-ProRule" id="PRU01213"/>
    </source>
</evidence>
<dbReference type="PANTHER" id="PTHR43514">
    <property type="entry name" value="ABC TRANSPORTER I FAMILY MEMBER 10"/>
    <property type="match status" value="1"/>
</dbReference>
<evidence type="ECO:0000256" key="7">
    <source>
        <dbReference type="ARBA" id="ARBA00023136"/>
    </source>
</evidence>
<keyword evidence="6" id="KW-1278">Translocase</keyword>
<dbReference type="InterPro" id="IPR003593">
    <property type="entry name" value="AAA+_ATPase"/>
</dbReference>
<dbReference type="InterPro" id="IPR004606">
    <property type="entry name" value="Mop_domain"/>
</dbReference>
<dbReference type="PROSITE" id="PS50893">
    <property type="entry name" value="ABC_TRANSPORTER_2"/>
    <property type="match status" value="1"/>
</dbReference>
<keyword evidence="5 11" id="KW-0067">ATP-binding</keyword>
<dbReference type="InterPro" id="IPR017871">
    <property type="entry name" value="ABC_transporter-like_CS"/>
</dbReference>
<evidence type="ECO:0000313" key="11">
    <source>
        <dbReference type="EMBL" id="REF32075.1"/>
    </source>
</evidence>
<comment type="caution">
    <text evidence="11">The sequence shown here is derived from an EMBL/GenBank/DDBJ whole genome shotgun (WGS) entry which is preliminary data.</text>
</comment>
<dbReference type="AlphaFoldDB" id="A0A3D9UZN2"/>
<accession>A0A3D9UZN2</accession>
<keyword evidence="3 8" id="KW-0500">Molybdenum</keyword>
<protein>
    <submittedName>
        <fullName evidence="11">Molybdate transport system ATP-binding protein</fullName>
    </submittedName>
</protein>
<feature type="domain" description="Mop" evidence="10">
    <location>
        <begin position="286"/>
        <end position="352"/>
    </location>
</feature>
<evidence type="ECO:0000256" key="5">
    <source>
        <dbReference type="ARBA" id="ARBA00022840"/>
    </source>
</evidence>
<dbReference type="Pfam" id="PF00005">
    <property type="entry name" value="ABC_tran"/>
    <property type="match status" value="1"/>
</dbReference>
<dbReference type="GO" id="GO:0016887">
    <property type="term" value="F:ATP hydrolysis activity"/>
    <property type="evidence" value="ECO:0007669"/>
    <property type="project" value="InterPro"/>
</dbReference>